<dbReference type="EMBL" id="PFHR01000193">
    <property type="protein sequence ID" value="PIW96687.1"/>
    <property type="molecule type" value="Genomic_DNA"/>
</dbReference>
<accession>A0A2M7IN29</accession>
<feature type="domain" description="Transposase IS200-like" evidence="1">
    <location>
        <begin position="9"/>
        <end position="144"/>
    </location>
</feature>
<evidence type="ECO:0000313" key="3">
    <source>
        <dbReference type="Proteomes" id="UP000230837"/>
    </source>
</evidence>
<dbReference type="InterPro" id="IPR002686">
    <property type="entry name" value="Transposase_17"/>
</dbReference>
<dbReference type="InterPro" id="IPR036515">
    <property type="entry name" value="Transposase_17_sf"/>
</dbReference>
<comment type="caution">
    <text evidence="2">The sequence shown here is derived from an EMBL/GenBank/DDBJ whole genome shotgun (WGS) entry which is preliminary data.</text>
</comment>
<dbReference type="GO" id="GO:0004803">
    <property type="term" value="F:transposase activity"/>
    <property type="evidence" value="ECO:0007669"/>
    <property type="project" value="InterPro"/>
</dbReference>
<proteinExistence type="predicted"/>
<dbReference type="SMART" id="SM01321">
    <property type="entry name" value="Y1_Tnp"/>
    <property type="match status" value="1"/>
</dbReference>
<dbReference type="Proteomes" id="UP000230837">
    <property type="component" value="Unassembled WGS sequence"/>
</dbReference>
<protein>
    <recommendedName>
        <fullName evidence="1">Transposase IS200-like domain-containing protein</fullName>
    </recommendedName>
</protein>
<dbReference type="PANTHER" id="PTHR34322:SF2">
    <property type="entry name" value="TRANSPOSASE IS200-LIKE DOMAIN-CONTAINING PROTEIN"/>
    <property type="match status" value="1"/>
</dbReference>
<dbReference type="Pfam" id="PF01797">
    <property type="entry name" value="Y1_Tnp"/>
    <property type="match status" value="1"/>
</dbReference>
<dbReference type="GO" id="GO:0006313">
    <property type="term" value="P:DNA transposition"/>
    <property type="evidence" value="ECO:0007669"/>
    <property type="project" value="InterPro"/>
</dbReference>
<gene>
    <name evidence="2" type="ORF">COZ82_03665</name>
</gene>
<dbReference type="Gene3D" id="3.30.70.1290">
    <property type="entry name" value="Transposase IS200-like"/>
    <property type="match status" value="1"/>
</dbReference>
<reference evidence="3" key="1">
    <citation type="submission" date="2017-09" db="EMBL/GenBank/DDBJ databases">
        <title>Depth-based differentiation of microbial function through sediment-hosted aquifers and enrichment of novel symbionts in the deep terrestrial subsurface.</title>
        <authorList>
            <person name="Probst A.J."/>
            <person name="Ladd B."/>
            <person name="Jarett J.K."/>
            <person name="Geller-Mcgrath D.E."/>
            <person name="Sieber C.M.K."/>
            <person name="Emerson J.B."/>
            <person name="Anantharaman K."/>
            <person name="Thomas B.C."/>
            <person name="Malmstrom R."/>
            <person name="Stieglmeier M."/>
            <person name="Klingl A."/>
            <person name="Woyke T."/>
            <person name="Ryan C.M."/>
            <person name="Banfield J.F."/>
        </authorList>
    </citation>
    <scope>NUCLEOTIDE SEQUENCE [LARGE SCALE GENOMIC DNA]</scope>
</reference>
<evidence type="ECO:0000313" key="2">
    <source>
        <dbReference type="EMBL" id="PIW96687.1"/>
    </source>
</evidence>
<dbReference type="AlphaFoldDB" id="A0A2M7IN29"/>
<organism evidence="2 3">
    <name type="scientific">Candidatus Kaiserbacteria bacterium CG_4_8_14_3_um_filter_38_9</name>
    <dbReference type="NCBI Taxonomy" id="1974599"/>
    <lineage>
        <taxon>Bacteria</taxon>
        <taxon>Candidatus Kaiseribacteriota</taxon>
    </lineage>
</organism>
<dbReference type="SUPFAM" id="SSF143422">
    <property type="entry name" value="Transposase IS200-like"/>
    <property type="match status" value="1"/>
</dbReference>
<dbReference type="GO" id="GO:0003677">
    <property type="term" value="F:DNA binding"/>
    <property type="evidence" value="ECO:0007669"/>
    <property type="project" value="InterPro"/>
</dbReference>
<dbReference type="PANTHER" id="PTHR34322">
    <property type="entry name" value="TRANSPOSASE, Y1_TNP DOMAIN-CONTAINING"/>
    <property type="match status" value="1"/>
</dbReference>
<evidence type="ECO:0000259" key="1">
    <source>
        <dbReference type="SMART" id="SM01321"/>
    </source>
</evidence>
<name>A0A2M7IN29_9BACT</name>
<sequence length="210" mass="24287">MPKKIIPLVVGETYHIFNRGTDKRIVFLSKSDYLRFYQSLDLFNTTQPIINFDSAKIFKKNNQNAEKLVKIIAYCLLPNHFHLLLTQNIEGGISEFMKRVSGGYTSYFNLHQERSGVLFQGVFKRVHVNSQSQFNYLMAYINENHFVHGIDLQREICHTSSLFYQGLSKSSVLSDELRNQTNYSVDQAILLVNDIFTKRKSANKSFGTLE</sequence>